<dbReference type="OrthoDB" id="5294350at2"/>
<organism evidence="3 4">
    <name type="scientific">Neptuniibacter caesariensis</name>
    <dbReference type="NCBI Taxonomy" id="207954"/>
    <lineage>
        <taxon>Bacteria</taxon>
        <taxon>Pseudomonadati</taxon>
        <taxon>Pseudomonadota</taxon>
        <taxon>Gammaproteobacteria</taxon>
        <taxon>Oceanospirillales</taxon>
        <taxon>Oceanospirillaceae</taxon>
        <taxon>Neptuniibacter</taxon>
    </lineage>
</organism>
<evidence type="ECO:0000256" key="1">
    <source>
        <dbReference type="SAM" id="Phobius"/>
    </source>
</evidence>
<dbReference type="RefSeq" id="WP_007022894.1">
    <property type="nucleotide sequence ID" value="NZ_CH724127.1"/>
</dbReference>
<keyword evidence="1" id="KW-1133">Transmembrane helix</keyword>
<gene>
    <name evidence="3" type="ORF">MED92_04397</name>
</gene>
<evidence type="ECO:0000313" key="4">
    <source>
        <dbReference type="Proteomes" id="UP000002171"/>
    </source>
</evidence>
<sequence length="235" mass="24515">MSPELLQLTLAAAAVSAFLIGLSFGTGPCNLSCLPYLGPVLLGPASQRAFMSVVLPFMGGRLSGYLILGIFAASIGQVLQTFLQHPGIPIFVSLITLWLAVKMWRQTPRTLCSAPQTSSVENPNIIATDASPSQSKGAAQLYVLGFSLALTPCVPLLGLLTVAAQSADVFWGGAVALSFGLGAIIVPSLLVRYGVALLGKELRNQLSQWQTGLTRAGALMLVLVAVNTALRGVPI</sequence>
<dbReference type="AlphaFoldDB" id="A0A7U8C5E9"/>
<feature type="transmembrane region" description="Helical" evidence="1">
    <location>
        <begin position="85"/>
        <end position="101"/>
    </location>
</feature>
<dbReference type="PANTHER" id="PTHR31272">
    <property type="entry name" value="CYTOCHROME C-TYPE BIOGENESIS PROTEIN HI_1454-RELATED"/>
    <property type="match status" value="1"/>
</dbReference>
<reference evidence="3 4" key="1">
    <citation type="submission" date="2006-02" db="EMBL/GenBank/DDBJ databases">
        <authorList>
            <person name="Pinhassi J."/>
            <person name="Pedros-Alio C."/>
            <person name="Ferriera S."/>
            <person name="Johnson J."/>
            <person name="Kravitz S."/>
            <person name="Halpern A."/>
            <person name="Remington K."/>
            <person name="Beeson K."/>
            <person name="Tran B."/>
            <person name="Rogers Y.-H."/>
            <person name="Friedman R."/>
            <person name="Venter J.C."/>
        </authorList>
    </citation>
    <scope>NUCLEOTIDE SEQUENCE [LARGE SCALE GENOMIC DNA]</scope>
    <source>
        <strain evidence="3 4">MED92</strain>
    </source>
</reference>
<feature type="transmembrane region" description="Helical" evidence="1">
    <location>
        <begin position="141"/>
        <end position="163"/>
    </location>
</feature>
<proteinExistence type="predicted"/>
<accession>A0A7U8C5E9</accession>
<protein>
    <submittedName>
        <fullName evidence="3">Cytochrome c biogenesis protein, transmembrane region</fullName>
    </submittedName>
</protein>
<comment type="caution">
    <text evidence="3">The sequence shown here is derived from an EMBL/GenBank/DDBJ whole genome shotgun (WGS) entry which is preliminary data.</text>
</comment>
<evidence type="ECO:0000313" key="3">
    <source>
        <dbReference type="EMBL" id="EAR61808.1"/>
    </source>
</evidence>
<keyword evidence="1 3" id="KW-0812">Transmembrane</keyword>
<feature type="transmembrane region" description="Helical" evidence="1">
    <location>
        <begin position="212"/>
        <end position="230"/>
    </location>
</feature>
<feature type="domain" description="Urease accessory protein UreH-like transmembrane" evidence="2">
    <location>
        <begin position="17"/>
        <end position="209"/>
    </location>
</feature>
<keyword evidence="4" id="KW-1185">Reference proteome</keyword>
<dbReference type="InterPro" id="IPR051790">
    <property type="entry name" value="Cytochrome_c-biogenesis_DsbD"/>
</dbReference>
<dbReference type="EMBL" id="AAOW01000006">
    <property type="protein sequence ID" value="EAR61808.1"/>
    <property type="molecule type" value="Genomic_DNA"/>
</dbReference>
<name>A0A7U8C5E9_NEPCE</name>
<dbReference type="Proteomes" id="UP000002171">
    <property type="component" value="Unassembled WGS sequence"/>
</dbReference>
<dbReference type="InterPro" id="IPR039447">
    <property type="entry name" value="UreH-like_TM_dom"/>
</dbReference>
<feature type="transmembrane region" description="Helical" evidence="1">
    <location>
        <begin position="169"/>
        <end position="191"/>
    </location>
</feature>
<evidence type="ECO:0000259" key="2">
    <source>
        <dbReference type="Pfam" id="PF13386"/>
    </source>
</evidence>
<dbReference type="Pfam" id="PF13386">
    <property type="entry name" value="DsbD_2"/>
    <property type="match status" value="1"/>
</dbReference>
<keyword evidence="1" id="KW-0472">Membrane</keyword>
<dbReference type="PANTHER" id="PTHR31272:SF9">
    <property type="entry name" value="BLL1027 PROTEIN"/>
    <property type="match status" value="1"/>
</dbReference>